<feature type="transmembrane region" description="Helical" evidence="5">
    <location>
        <begin position="349"/>
        <end position="373"/>
    </location>
</feature>
<feature type="transmembrane region" description="Helical" evidence="5">
    <location>
        <begin position="35"/>
        <end position="53"/>
    </location>
</feature>
<feature type="transmembrane region" description="Helical" evidence="5">
    <location>
        <begin position="65"/>
        <end position="83"/>
    </location>
</feature>
<dbReference type="InterPro" id="IPR011712">
    <property type="entry name" value="Sig_transdc_His_kin_sub3_dim/P"/>
</dbReference>
<evidence type="ECO:0000313" key="7">
    <source>
        <dbReference type="EMBL" id="TMR40831.1"/>
    </source>
</evidence>
<protein>
    <recommendedName>
        <fullName evidence="6">Signal transduction histidine kinase subgroup 3 dimerisation and phosphoacceptor domain-containing protein</fullName>
    </recommendedName>
</protein>
<feature type="region of interest" description="Disordered" evidence="4">
    <location>
        <begin position="704"/>
        <end position="731"/>
    </location>
</feature>
<sequence length="731" mass="74642">MRDSRLPLFAGIVLFWTYRILVLWADPGPGGPPGAAALLAGTGAALGLGALQARALAWRGSLGNLAAQAVLAYAPLLVLGGAWRPAAPLLMASVLMLAAPARVRLPAAASIVAAEFVIRAMWLPDAGTGYAIWAAVVTLTGGLQFLALARLGHLVRALEATRTELAARRAAGERLRIARGLRAELGRRLSAAAASADPAEITAAARAALARARSVADDYRDRSLAAEIEAARTVLAASGVPVRVEADAAVPPAPRADAALAGVLRRTVVAALRDGRPDGCVIECRTGPGGPERLRVAFSGPVPPFAEPLAASSAEIAGLGGRLAAGPAVEAEIPRARAWTGGPVGAAPWLAFAVLLVLELDHLGTVATSVLMAREAGVAVDPARLAVAAVALPLVAALQLYHVLPRGEARPRRWALPAQIALILAAFAVAGPLVPAAYGGLPATYGGLVAGVVLLNVRPPWSWAAAAALLLMPFPLLYGARPPAVVLLSVLASAAFMISVHALGRLPVTAARLDRARGELARTSVLRERLRIARDVHDLLGSQLSAIIIRGGIAAGPADGARLAELAGAALATVRSIGAEPAPLRLAAEVESARDLLGAAGARVRVTVAEPPAAVAALFAVVLRESVTNVVRHARARRCEISITPVRLRVSNDGAPRAGARRTRRGEAGGAGLANLRSRAAEAGGALAVEHADGRFTLTVEVPDAGPSDPARLGGDADGVDPVAGAQLGHR</sequence>
<reference evidence="7 8" key="1">
    <citation type="submission" date="2019-05" db="EMBL/GenBank/DDBJ databases">
        <title>Draft genome sequence of Actinomadura geliboluensis A8036.</title>
        <authorList>
            <person name="Saricaoglu S."/>
            <person name="Isik K."/>
        </authorList>
    </citation>
    <scope>NUCLEOTIDE SEQUENCE [LARGE SCALE GENOMIC DNA]</scope>
    <source>
        <strain evidence="7 8">A8036</strain>
    </source>
</reference>
<evidence type="ECO:0000259" key="6">
    <source>
        <dbReference type="Pfam" id="PF07730"/>
    </source>
</evidence>
<dbReference type="GO" id="GO:0016020">
    <property type="term" value="C:membrane"/>
    <property type="evidence" value="ECO:0007669"/>
    <property type="project" value="InterPro"/>
</dbReference>
<evidence type="ECO:0000256" key="5">
    <source>
        <dbReference type="SAM" id="Phobius"/>
    </source>
</evidence>
<dbReference type="Pfam" id="PF07730">
    <property type="entry name" value="HisKA_3"/>
    <property type="match status" value="1"/>
</dbReference>
<feature type="domain" description="Signal transduction histidine kinase subgroup 3 dimerisation and phosphoacceptor" evidence="6">
    <location>
        <begin position="528"/>
        <end position="575"/>
    </location>
</feature>
<dbReference type="AlphaFoldDB" id="A0A5S4H7U7"/>
<feature type="transmembrane region" description="Helical" evidence="5">
    <location>
        <begin position="461"/>
        <end position="478"/>
    </location>
</feature>
<evidence type="ECO:0000256" key="3">
    <source>
        <dbReference type="ARBA" id="ARBA00023012"/>
    </source>
</evidence>
<accession>A0A5S4H7U7</accession>
<keyword evidence="1" id="KW-0808">Transferase</keyword>
<organism evidence="7 8">
    <name type="scientific">Actinomadura geliboluensis</name>
    <dbReference type="NCBI Taxonomy" id="882440"/>
    <lineage>
        <taxon>Bacteria</taxon>
        <taxon>Bacillati</taxon>
        <taxon>Actinomycetota</taxon>
        <taxon>Actinomycetes</taxon>
        <taxon>Streptosporangiales</taxon>
        <taxon>Thermomonosporaceae</taxon>
        <taxon>Actinomadura</taxon>
    </lineage>
</organism>
<dbReference type="Proteomes" id="UP000305238">
    <property type="component" value="Unassembled WGS sequence"/>
</dbReference>
<name>A0A5S4H7U7_9ACTN</name>
<dbReference type="OrthoDB" id="5241784at2"/>
<evidence type="ECO:0000313" key="8">
    <source>
        <dbReference type="Proteomes" id="UP000305238"/>
    </source>
</evidence>
<dbReference type="InterPro" id="IPR050482">
    <property type="entry name" value="Sensor_HK_TwoCompSys"/>
</dbReference>
<dbReference type="PANTHER" id="PTHR24421:SF63">
    <property type="entry name" value="SENSOR HISTIDINE KINASE DESK"/>
    <property type="match status" value="1"/>
</dbReference>
<evidence type="ECO:0000256" key="4">
    <source>
        <dbReference type="SAM" id="MobiDB-lite"/>
    </source>
</evidence>
<keyword evidence="8" id="KW-1185">Reference proteome</keyword>
<keyword evidence="5" id="KW-0472">Membrane</keyword>
<dbReference type="CDD" id="cd16917">
    <property type="entry name" value="HATPase_UhpB-NarQ-NarX-like"/>
    <property type="match status" value="1"/>
</dbReference>
<gene>
    <name evidence="7" type="ORF">ETD96_08700</name>
</gene>
<feature type="transmembrane region" description="Helical" evidence="5">
    <location>
        <begin position="385"/>
        <end position="404"/>
    </location>
</feature>
<feature type="transmembrane region" description="Helical" evidence="5">
    <location>
        <begin position="416"/>
        <end position="441"/>
    </location>
</feature>
<feature type="transmembrane region" description="Helical" evidence="5">
    <location>
        <begin position="485"/>
        <end position="504"/>
    </location>
</feature>
<dbReference type="RefSeq" id="WP_138635788.1">
    <property type="nucleotide sequence ID" value="NZ_VCKZ01000041.1"/>
</dbReference>
<dbReference type="PANTHER" id="PTHR24421">
    <property type="entry name" value="NITRATE/NITRITE SENSOR PROTEIN NARX-RELATED"/>
    <property type="match status" value="1"/>
</dbReference>
<dbReference type="InterPro" id="IPR036890">
    <property type="entry name" value="HATPase_C_sf"/>
</dbReference>
<keyword evidence="5" id="KW-1133">Transmembrane helix</keyword>
<dbReference type="GO" id="GO:0000155">
    <property type="term" value="F:phosphorelay sensor kinase activity"/>
    <property type="evidence" value="ECO:0007669"/>
    <property type="project" value="InterPro"/>
</dbReference>
<keyword evidence="5" id="KW-0812">Transmembrane</keyword>
<evidence type="ECO:0000256" key="2">
    <source>
        <dbReference type="ARBA" id="ARBA00022777"/>
    </source>
</evidence>
<proteinExistence type="predicted"/>
<feature type="transmembrane region" description="Helical" evidence="5">
    <location>
        <begin position="130"/>
        <end position="149"/>
    </location>
</feature>
<feature type="compositionally biased region" description="Low complexity" evidence="4">
    <location>
        <begin position="720"/>
        <end position="731"/>
    </location>
</feature>
<dbReference type="GO" id="GO:0046983">
    <property type="term" value="F:protein dimerization activity"/>
    <property type="evidence" value="ECO:0007669"/>
    <property type="project" value="InterPro"/>
</dbReference>
<keyword evidence="2" id="KW-0418">Kinase</keyword>
<dbReference type="Gene3D" id="3.30.565.10">
    <property type="entry name" value="Histidine kinase-like ATPase, C-terminal domain"/>
    <property type="match status" value="1"/>
</dbReference>
<comment type="caution">
    <text evidence="7">The sequence shown here is derived from an EMBL/GenBank/DDBJ whole genome shotgun (WGS) entry which is preliminary data.</text>
</comment>
<dbReference type="EMBL" id="VCKZ01000041">
    <property type="protein sequence ID" value="TMR40831.1"/>
    <property type="molecule type" value="Genomic_DNA"/>
</dbReference>
<dbReference type="SUPFAM" id="SSF55874">
    <property type="entry name" value="ATPase domain of HSP90 chaperone/DNA topoisomerase II/histidine kinase"/>
    <property type="match status" value="1"/>
</dbReference>
<evidence type="ECO:0000256" key="1">
    <source>
        <dbReference type="ARBA" id="ARBA00022679"/>
    </source>
</evidence>
<keyword evidence="3" id="KW-0902">Two-component regulatory system</keyword>